<evidence type="ECO:0000313" key="3">
    <source>
        <dbReference type="EMBL" id="CAI9927826.1"/>
    </source>
</evidence>
<keyword evidence="5" id="KW-1185">Reference proteome</keyword>
<name>A0AA86NY26_9EUKA</name>
<dbReference type="Proteomes" id="UP001642409">
    <property type="component" value="Unassembled WGS sequence"/>
</dbReference>
<dbReference type="AlphaFoldDB" id="A0AA86NY26"/>
<dbReference type="SUPFAM" id="SSF50985">
    <property type="entry name" value="RCC1/BLIP-II"/>
    <property type="match status" value="1"/>
</dbReference>
<keyword evidence="2" id="KW-0812">Transmembrane</keyword>
<evidence type="ECO:0000313" key="5">
    <source>
        <dbReference type="Proteomes" id="UP001642409"/>
    </source>
</evidence>
<dbReference type="EMBL" id="CATOUU010000386">
    <property type="protein sequence ID" value="CAI9927826.1"/>
    <property type="molecule type" value="Genomic_DNA"/>
</dbReference>
<keyword evidence="2" id="KW-0472">Membrane</keyword>
<feature type="compositionally biased region" description="Basic residues" evidence="1">
    <location>
        <begin position="335"/>
        <end position="346"/>
    </location>
</feature>
<dbReference type="EMBL" id="CAXDID020000006">
    <property type="protein sequence ID" value="CAL5975334.1"/>
    <property type="molecule type" value="Genomic_DNA"/>
</dbReference>
<evidence type="ECO:0000256" key="2">
    <source>
        <dbReference type="SAM" id="Phobius"/>
    </source>
</evidence>
<accession>A0AA86NY26</accession>
<reference evidence="3" key="1">
    <citation type="submission" date="2023-06" db="EMBL/GenBank/DDBJ databases">
        <authorList>
            <person name="Kurt Z."/>
        </authorList>
    </citation>
    <scope>NUCLEOTIDE SEQUENCE</scope>
</reference>
<keyword evidence="2" id="KW-1133">Transmembrane helix</keyword>
<organism evidence="3">
    <name type="scientific">Hexamita inflata</name>
    <dbReference type="NCBI Taxonomy" id="28002"/>
    <lineage>
        <taxon>Eukaryota</taxon>
        <taxon>Metamonada</taxon>
        <taxon>Diplomonadida</taxon>
        <taxon>Hexamitidae</taxon>
        <taxon>Hexamitinae</taxon>
        <taxon>Hexamita</taxon>
    </lineage>
</organism>
<feature type="region of interest" description="Disordered" evidence="1">
    <location>
        <begin position="335"/>
        <end position="368"/>
    </location>
</feature>
<feature type="transmembrane region" description="Helical" evidence="2">
    <location>
        <begin position="301"/>
        <end position="326"/>
    </location>
</feature>
<dbReference type="InterPro" id="IPR009091">
    <property type="entry name" value="RCC1/BLIP-II"/>
</dbReference>
<protein>
    <submittedName>
        <fullName evidence="3">Regulator of chromosome condensation 1/beta-lactamase-inhibitor protein II</fullName>
    </submittedName>
    <submittedName>
        <fullName evidence="4">Regulator_of chromosome condensation 1/beta-lactamase-inhibitor protein II</fullName>
    </submittedName>
</protein>
<evidence type="ECO:0000256" key="1">
    <source>
        <dbReference type="SAM" id="MobiDB-lite"/>
    </source>
</evidence>
<sequence>MPASGVRFIAGDTTKFALTDNGIMYYGDELDGYFCGQTNNFIWQYMNLPTKLISSEINKLELSKNNQYLFIYMKNGDLYAIGNNTNGVLAPADTSCQRLLQKDVQNVQIGWSHSLGKQAAYYLINSSLYVYDSGNIQLFQNVSDFSLDGFESQPQNTFLLTNNSLTTIRESIDQYSNGTDLYCSITKNDPKCDQQQKGPVDCSTINDTFCYIQNCNKREEMAETECPEENCVDGNVTCWAIVCMKAAKFSVFYFLKECSFNYANNTYMDILMNASQYQFKNGIIISRINQEETNKSIFTTWPVVGMTVAGCVVVFTILGISIFMCVKCQMLKKQKPAEKTKKKTKKQSIVDVNAPGYTDEGAQHKRKQ</sequence>
<gene>
    <name evidence="3" type="ORF">HINF_LOCUS15471</name>
    <name evidence="4" type="ORF">HINF_LOCUS3280</name>
</gene>
<reference evidence="4 5" key="2">
    <citation type="submission" date="2024-07" db="EMBL/GenBank/DDBJ databases">
        <authorList>
            <person name="Akdeniz Z."/>
        </authorList>
    </citation>
    <scope>NUCLEOTIDE SEQUENCE [LARGE SCALE GENOMIC DNA]</scope>
</reference>
<comment type="caution">
    <text evidence="3">The sequence shown here is derived from an EMBL/GenBank/DDBJ whole genome shotgun (WGS) entry which is preliminary data.</text>
</comment>
<evidence type="ECO:0000313" key="4">
    <source>
        <dbReference type="EMBL" id="CAL5975334.1"/>
    </source>
</evidence>
<proteinExistence type="predicted"/>